<dbReference type="AlphaFoldDB" id="A0A9P5N115"/>
<dbReference type="Gene3D" id="3.30.710.10">
    <property type="entry name" value="Potassium Channel Kv1.1, Chain A"/>
    <property type="match status" value="1"/>
</dbReference>
<gene>
    <name evidence="3" type="ORF">DFH94DRAFT_690167</name>
</gene>
<reference evidence="3" key="2">
    <citation type="journal article" date="2020" name="Nat. Commun.">
        <title>Large-scale genome sequencing of mycorrhizal fungi provides insights into the early evolution of symbiotic traits.</title>
        <authorList>
            <person name="Miyauchi S."/>
            <person name="Kiss E."/>
            <person name="Kuo A."/>
            <person name="Drula E."/>
            <person name="Kohler A."/>
            <person name="Sanchez-Garcia M."/>
            <person name="Morin E."/>
            <person name="Andreopoulos B."/>
            <person name="Barry K.W."/>
            <person name="Bonito G."/>
            <person name="Buee M."/>
            <person name="Carver A."/>
            <person name="Chen C."/>
            <person name="Cichocki N."/>
            <person name="Clum A."/>
            <person name="Culley D."/>
            <person name="Crous P.W."/>
            <person name="Fauchery L."/>
            <person name="Girlanda M."/>
            <person name="Hayes R.D."/>
            <person name="Keri Z."/>
            <person name="LaButti K."/>
            <person name="Lipzen A."/>
            <person name="Lombard V."/>
            <person name="Magnuson J."/>
            <person name="Maillard F."/>
            <person name="Murat C."/>
            <person name="Nolan M."/>
            <person name="Ohm R.A."/>
            <person name="Pangilinan J."/>
            <person name="Pereira M.F."/>
            <person name="Perotto S."/>
            <person name="Peter M."/>
            <person name="Pfister S."/>
            <person name="Riley R."/>
            <person name="Sitrit Y."/>
            <person name="Stielow J.B."/>
            <person name="Szollosi G."/>
            <person name="Zifcakova L."/>
            <person name="Stursova M."/>
            <person name="Spatafora J.W."/>
            <person name="Tedersoo L."/>
            <person name="Vaario L.M."/>
            <person name="Yamada A."/>
            <person name="Yan M."/>
            <person name="Wang P."/>
            <person name="Xu J."/>
            <person name="Bruns T."/>
            <person name="Baldrian P."/>
            <person name="Vilgalys R."/>
            <person name="Dunand C."/>
            <person name="Henrissat B."/>
            <person name="Grigoriev I.V."/>
            <person name="Hibbett D."/>
            <person name="Nagy L.G."/>
            <person name="Martin F.M."/>
        </authorList>
    </citation>
    <scope>NUCLEOTIDE SEQUENCE</scope>
    <source>
        <strain evidence="3">Prilba</strain>
    </source>
</reference>
<evidence type="ECO:0000256" key="1">
    <source>
        <dbReference type="SAM" id="MobiDB-lite"/>
    </source>
</evidence>
<evidence type="ECO:0000259" key="2">
    <source>
        <dbReference type="PROSITE" id="PS50097"/>
    </source>
</evidence>
<dbReference type="OrthoDB" id="2367075at2759"/>
<dbReference type="Pfam" id="PF00651">
    <property type="entry name" value="BTB"/>
    <property type="match status" value="1"/>
</dbReference>
<feature type="region of interest" description="Disordered" evidence="1">
    <location>
        <begin position="1"/>
        <end position="31"/>
    </location>
</feature>
<proteinExistence type="predicted"/>
<dbReference type="InterPro" id="IPR000210">
    <property type="entry name" value="BTB/POZ_dom"/>
</dbReference>
<dbReference type="SUPFAM" id="SSF54695">
    <property type="entry name" value="POZ domain"/>
    <property type="match status" value="1"/>
</dbReference>
<evidence type="ECO:0000313" key="3">
    <source>
        <dbReference type="EMBL" id="KAF8483699.1"/>
    </source>
</evidence>
<dbReference type="SMART" id="SM00225">
    <property type="entry name" value="BTB"/>
    <property type="match status" value="1"/>
</dbReference>
<sequence>MSPYADPSPDIDQHPRTIPITTPESPSTIVSSDSIDTALSGLSSEITGESISPPSSGLLVESTDTRIPQSTKLGPFTQHKRFFFEDGNITFLVDGVLYRVHRYFFCRDSNIFKTRLSRLPTREASSLPLISIENVKSKDFDAFLSILYPMDFNASENHSFEELSSILDLSTRWGFTSIRESAIRRLNPPTPHQRLILGRKCGVDQWIPIALQELCERPQPLTPDEARVMDFEDVVLVVAVREKVRKHTLTVDSAGIRARIEAWRKGEPWEQPSGVPGPLPPRGPYPVVEVKKTTDWGY</sequence>
<dbReference type="InterPro" id="IPR011333">
    <property type="entry name" value="SKP1/BTB/POZ_sf"/>
</dbReference>
<name>A0A9P5N115_9AGAM</name>
<feature type="domain" description="BTB" evidence="2">
    <location>
        <begin position="87"/>
        <end position="156"/>
    </location>
</feature>
<reference evidence="3" key="1">
    <citation type="submission" date="2019-10" db="EMBL/GenBank/DDBJ databases">
        <authorList>
            <consortium name="DOE Joint Genome Institute"/>
            <person name="Kuo A."/>
            <person name="Miyauchi S."/>
            <person name="Kiss E."/>
            <person name="Drula E."/>
            <person name="Kohler A."/>
            <person name="Sanchez-Garcia M."/>
            <person name="Andreopoulos B."/>
            <person name="Barry K.W."/>
            <person name="Bonito G."/>
            <person name="Buee M."/>
            <person name="Carver A."/>
            <person name="Chen C."/>
            <person name="Cichocki N."/>
            <person name="Clum A."/>
            <person name="Culley D."/>
            <person name="Crous P.W."/>
            <person name="Fauchery L."/>
            <person name="Girlanda M."/>
            <person name="Hayes R."/>
            <person name="Keri Z."/>
            <person name="LaButti K."/>
            <person name="Lipzen A."/>
            <person name="Lombard V."/>
            <person name="Magnuson J."/>
            <person name="Maillard F."/>
            <person name="Morin E."/>
            <person name="Murat C."/>
            <person name="Nolan M."/>
            <person name="Ohm R."/>
            <person name="Pangilinan J."/>
            <person name="Pereira M."/>
            <person name="Perotto S."/>
            <person name="Peter M."/>
            <person name="Riley R."/>
            <person name="Sitrit Y."/>
            <person name="Stielow B."/>
            <person name="Szollosi G."/>
            <person name="Zifcakova L."/>
            <person name="Stursova M."/>
            <person name="Spatafora J.W."/>
            <person name="Tedersoo L."/>
            <person name="Vaario L.-M."/>
            <person name="Yamada A."/>
            <person name="Yan M."/>
            <person name="Wang P."/>
            <person name="Xu J."/>
            <person name="Bruns T."/>
            <person name="Baldrian P."/>
            <person name="Vilgalys R."/>
            <person name="Henrissat B."/>
            <person name="Grigoriev I.V."/>
            <person name="Hibbett D."/>
            <person name="Nagy L.G."/>
            <person name="Martin F.M."/>
        </authorList>
    </citation>
    <scope>NUCLEOTIDE SEQUENCE</scope>
    <source>
        <strain evidence="3">Prilba</strain>
    </source>
</reference>
<evidence type="ECO:0000313" key="4">
    <source>
        <dbReference type="Proteomes" id="UP000759537"/>
    </source>
</evidence>
<protein>
    <recommendedName>
        <fullName evidence="2">BTB domain-containing protein</fullName>
    </recommendedName>
</protein>
<dbReference type="PROSITE" id="PS50097">
    <property type="entry name" value="BTB"/>
    <property type="match status" value="1"/>
</dbReference>
<dbReference type="EMBL" id="WHVB01000004">
    <property type="protein sequence ID" value="KAF8483699.1"/>
    <property type="molecule type" value="Genomic_DNA"/>
</dbReference>
<feature type="compositionally biased region" description="Low complexity" evidence="1">
    <location>
        <begin position="16"/>
        <end position="31"/>
    </location>
</feature>
<comment type="caution">
    <text evidence="3">The sequence shown here is derived from an EMBL/GenBank/DDBJ whole genome shotgun (WGS) entry which is preliminary data.</text>
</comment>
<organism evidence="3 4">
    <name type="scientific">Russula ochroleuca</name>
    <dbReference type="NCBI Taxonomy" id="152965"/>
    <lineage>
        <taxon>Eukaryota</taxon>
        <taxon>Fungi</taxon>
        <taxon>Dikarya</taxon>
        <taxon>Basidiomycota</taxon>
        <taxon>Agaricomycotina</taxon>
        <taxon>Agaricomycetes</taxon>
        <taxon>Russulales</taxon>
        <taxon>Russulaceae</taxon>
        <taxon>Russula</taxon>
    </lineage>
</organism>
<keyword evidence="4" id="KW-1185">Reference proteome</keyword>
<dbReference type="Proteomes" id="UP000759537">
    <property type="component" value="Unassembled WGS sequence"/>
</dbReference>
<accession>A0A9P5N115</accession>